<dbReference type="EMBL" id="JAUSVL010000001">
    <property type="protein sequence ID" value="MDQ0289730.1"/>
    <property type="molecule type" value="Genomic_DNA"/>
</dbReference>
<dbReference type="GO" id="GO:0016301">
    <property type="term" value="F:kinase activity"/>
    <property type="evidence" value="ECO:0007669"/>
    <property type="project" value="UniProtKB-KW"/>
</dbReference>
<feature type="domain" description="7,8-dihydro-6-hydroxymethylpterin-pyrophosphokinase" evidence="13">
    <location>
        <begin position="12"/>
        <end position="139"/>
    </location>
</feature>
<organism evidence="14 15">
    <name type="scientific">Oligosphaera ethanolica</name>
    <dbReference type="NCBI Taxonomy" id="760260"/>
    <lineage>
        <taxon>Bacteria</taxon>
        <taxon>Pseudomonadati</taxon>
        <taxon>Lentisphaerota</taxon>
        <taxon>Oligosphaeria</taxon>
        <taxon>Oligosphaerales</taxon>
        <taxon>Oligosphaeraceae</taxon>
        <taxon>Oligosphaera</taxon>
    </lineage>
</organism>
<dbReference type="CDD" id="cd00483">
    <property type="entry name" value="HPPK"/>
    <property type="match status" value="1"/>
</dbReference>
<dbReference type="GO" id="GO:0046656">
    <property type="term" value="P:folic acid biosynthetic process"/>
    <property type="evidence" value="ECO:0007669"/>
    <property type="project" value="UniProtKB-KW"/>
</dbReference>
<dbReference type="SUPFAM" id="SSF55083">
    <property type="entry name" value="6-hydroxymethyl-7,8-dihydropterin pyrophosphokinase, HPPK"/>
    <property type="match status" value="1"/>
</dbReference>
<keyword evidence="15" id="KW-1185">Reference proteome</keyword>
<sequence length="161" mass="17222">MSNRIAMVPVALGLGANLGDPAATFATARRQLVAGGLRQERLATIIRTTPVDCVPGTPDFCNSALVGDWPGSARELLALCQDIERQCGRPARHSQRESRLLDIDILLFGEQCIAEPDLVVPHPRLRARYFALAPLAELAGAWRIPPDLVSVTAALAALPAP</sequence>
<dbReference type="GO" id="GO:0005524">
    <property type="term" value="F:ATP binding"/>
    <property type="evidence" value="ECO:0007669"/>
    <property type="project" value="UniProtKB-KW"/>
</dbReference>
<evidence type="ECO:0000259" key="13">
    <source>
        <dbReference type="Pfam" id="PF01288"/>
    </source>
</evidence>
<keyword evidence="5 14" id="KW-0808">Transferase</keyword>
<keyword evidence="7" id="KW-0418">Kinase</keyword>
<dbReference type="InterPro" id="IPR000550">
    <property type="entry name" value="Hppk"/>
</dbReference>
<dbReference type="GO" id="GO:0003848">
    <property type="term" value="F:2-amino-4-hydroxy-6-hydroxymethyldihydropteridine diphosphokinase activity"/>
    <property type="evidence" value="ECO:0007669"/>
    <property type="project" value="UniProtKB-EC"/>
</dbReference>
<dbReference type="NCBIfam" id="TIGR01498">
    <property type="entry name" value="folK"/>
    <property type="match status" value="1"/>
</dbReference>
<evidence type="ECO:0000256" key="1">
    <source>
        <dbReference type="ARBA" id="ARBA00005051"/>
    </source>
</evidence>
<proteinExistence type="inferred from homology"/>
<name>A0AAE3VFX7_9BACT</name>
<evidence type="ECO:0000313" key="15">
    <source>
        <dbReference type="Proteomes" id="UP001238163"/>
    </source>
</evidence>
<evidence type="ECO:0000256" key="7">
    <source>
        <dbReference type="ARBA" id="ARBA00022777"/>
    </source>
</evidence>
<dbReference type="AlphaFoldDB" id="A0AAE3VFX7"/>
<evidence type="ECO:0000256" key="2">
    <source>
        <dbReference type="ARBA" id="ARBA00005810"/>
    </source>
</evidence>
<evidence type="ECO:0000256" key="8">
    <source>
        <dbReference type="ARBA" id="ARBA00022840"/>
    </source>
</evidence>
<dbReference type="InterPro" id="IPR035907">
    <property type="entry name" value="Hppk_sf"/>
</dbReference>
<keyword evidence="8" id="KW-0067">ATP-binding</keyword>
<evidence type="ECO:0000256" key="10">
    <source>
        <dbReference type="ARBA" id="ARBA00029409"/>
    </source>
</evidence>
<evidence type="ECO:0000256" key="11">
    <source>
        <dbReference type="ARBA" id="ARBA00029766"/>
    </source>
</evidence>
<comment type="caution">
    <text evidence="14">The sequence shown here is derived from an EMBL/GenBank/DDBJ whole genome shotgun (WGS) entry which is preliminary data.</text>
</comment>
<dbReference type="RefSeq" id="WP_307261184.1">
    <property type="nucleotide sequence ID" value="NZ_JAUSVL010000001.1"/>
</dbReference>
<comment type="pathway">
    <text evidence="1">Cofactor biosynthesis; tetrahydrofolate biosynthesis; 2-amino-4-hydroxy-6-hydroxymethyl-7,8-dihydropteridine diphosphate from 7,8-dihydroneopterin triphosphate: step 4/4.</text>
</comment>
<evidence type="ECO:0000256" key="9">
    <source>
        <dbReference type="ARBA" id="ARBA00022909"/>
    </source>
</evidence>
<dbReference type="PANTHER" id="PTHR43071:SF1">
    <property type="entry name" value="2-AMINO-4-HYDROXY-6-HYDROXYMETHYLDIHYDROPTERIDINE PYROPHOSPHOKINASE"/>
    <property type="match status" value="1"/>
</dbReference>
<evidence type="ECO:0000256" key="5">
    <source>
        <dbReference type="ARBA" id="ARBA00022679"/>
    </source>
</evidence>
<keyword evidence="9" id="KW-0289">Folate biosynthesis</keyword>
<evidence type="ECO:0000313" key="14">
    <source>
        <dbReference type="EMBL" id="MDQ0289730.1"/>
    </source>
</evidence>
<evidence type="ECO:0000256" key="4">
    <source>
        <dbReference type="ARBA" id="ARBA00016218"/>
    </source>
</evidence>
<dbReference type="Proteomes" id="UP001238163">
    <property type="component" value="Unassembled WGS sequence"/>
</dbReference>
<protein>
    <recommendedName>
        <fullName evidence="4">2-amino-4-hydroxy-6-hydroxymethyldihydropteridine pyrophosphokinase</fullName>
        <ecNumber evidence="3">2.7.6.3</ecNumber>
    </recommendedName>
    <alternativeName>
        <fullName evidence="11">6-hydroxymethyl-7,8-dihydropterin pyrophosphokinase</fullName>
    </alternativeName>
    <alternativeName>
        <fullName evidence="12">7,8-dihydro-6-hydroxymethylpterin-pyrophosphokinase</fullName>
    </alternativeName>
</protein>
<comment type="function">
    <text evidence="10">Catalyzes the transfer of pyrophosphate from adenosine triphosphate (ATP) to 6-hydroxymethyl-7,8-dihydropterin, an enzymatic step in folate biosynthesis pathway.</text>
</comment>
<gene>
    <name evidence="14" type="ORF">J3R75_001837</name>
</gene>
<comment type="similarity">
    <text evidence="2">Belongs to the HPPK family.</text>
</comment>
<dbReference type="EC" id="2.7.6.3" evidence="3"/>
<keyword evidence="6" id="KW-0547">Nucleotide-binding</keyword>
<accession>A0AAE3VFX7</accession>
<dbReference type="Gene3D" id="3.30.70.560">
    <property type="entry name" value="7,8-Dihydro-6-hydroxymethylpterin-pyrophosphokinase HPPK"/>
    <property type="match status" value="1"/>
</dbReference>
<evidence type="ECO:0000256" key="12">
    <source>
        <dbReference type="ARBA" id="ARBA00033413"/>
    </source>
</evidence>
<evidence type="ECO:0000256" key="6">
    <source>
        <dbReference type="ARBA" id="ARBA00022741"/>
    </source>
</evidence>
<dbReference type="PANTHER" id="PTHR43071">
    <property type="entry name" value="2-AMINO-4-HYDROXY-6-HYDROXYMETHYLDIHYDROPTERIDINE PYROPHOSPHOKINASE"/>
    <property type="match status" value="1"/>
</dbReference>
<dbReference type="Pfam" id="PF01288">
    <property type="entry name" value="HPPK"/>
    <property type="match status" value="1"/>
</dbReference>
<reference evidence="14" key="1">
    <citation type="submission" date="2023-07" db="EMBL/GenBank/DDBJ databases">
        <title>Genomic Encyclopedia of Type Strains, Phase IV (KMG-IV): sequencing the most valuable type-strain genomes for metagenomic binning, comparative biology and taxonomic classification.</title>
        <authorList>
            <person name="Goeker M."/>
        </authorList>
    </citation>
    <scope>NUCLEOTIDE SEQUENCE</scope>
    <source>
        <strain evidence="14">DSM 24202</strain>
    </source>
</reference>
<evidence type="ECO:0000256" key="3">
    <source>
        <dbReference type="ARBA" id="ARBA00013253"/>
    </source>
</evidence>